<comment type="caution">
    <text evidence="1">The sequence shown here is derived from an EMBL/GenBank/DDBJ whole genome shotgun (WGS) entry which is preliminary data.</text>
</comment>
<gene>
    <name evidence="1" type="ORF">H7F21_07750</name>
</gene>
<accession>A0A842IPQ1</accession>
<evidence type="ECO:0000313" key="2">
    <source>
        <dbReference type="Proteomes" id="UP000533900"/>
    </source>
</evidence>
<dbReference type="SUPFAM" id="SSF52540">
    <property type="entry name" value="P-loop containing nucleoside triphosphate hydrolases"/>
    <property type="match status" value="1"/>
</dbReference>
<dbReference type="RefSeq" id="WP_185788701.1">
    <property type="nucleotide sequence ID" value="NZ_JACLCP010000002.1"/>
</dbReference>
<dbReference type="EMBL" id="JACLCP010000002">
    <property type="protein sequence ID" value="MBC2844980.1"/>
    <property type="molecule type" value="Genomic_DNA"/>
</dbReference>
<evidence type="ECO:0008006" key="3">
    <source>
        <dbReference type="Google" id="ProtNLM"/>
    </source>
</evidence>
<evidence type="ECO:0000313" key="1">
    <source>
        <dbReference type="EMBL" id="MBC2844980.1"/>
    </source>
</evidence>
<dbReference type="Proteomes" id="UP000533900">
    <property type="component" value="Unassembled WGS sequence"/>
</dbReference>
<keyword evidence="2" id="KW-1185">Reference proteome</keyword>
<protein>
    <recommendedName>
        <fullName evidence="3">Sulfotransferase domain-containing protein</fullName>
    </recommendedName>
</protein>
<proteinExistence type="predicted"/>
<dbReference type="InterPro" id="IPR027417">
    <property type="entry name" value="P-loop_NTPase"/>
</dbReference>
<reference evidence="1" key="1">
    <citation type="submission" date="2020-08" db="EMBL/GenBank/DDBJ databases">
        <title>Winogradskyella ouciana sp. nov., isolated from the hadal seawater of the Mariana Trench.</title>
        <authorList>
            <person name="He X."/>
        </authorList>
    </citation>
    <scope>NUCLEOTIDE SEQUENCE [LARGE SCALE GENOMIC DNA]</scope>
    <source>
        <strain evidence="1">KCTC 52348</strain>
    </source>
</reference>
<sequence>MNIIKMASIEKLKYYLIKTSLGKYLRKTQHLLVFLQLSIYGSSSYDKSKRTVYCISPYKTGTTYLSSLFSSKISAHEPVHYTSWKLLNKNFSKYFIKRMNYLNIKLECSGHWSAFVDDLANDEVAKDLDYICILRSPSSWISSVINYWHIPPLVNFKFDFANEFYWKDTVGVDLKSFNFETNTEENKIIIDKLIEFYFDFTNKTRLLNNVTYISLKEINEKLPIVESLINEKANMANSFKRSNKSKKFEYKNEKIDQEYDQLTKTLLNTVD</sequence>
<organism evidence="1 2">
    <name type="scientific">Winogradskyella flava</name>
    <dbReference type="NCBI Taxonomy" id="1884876"/>
    <lineage>
        <taxon>Bacteria</taxon>
        <taxon>Pseudomonadati</taxon>
        <taxon>Bacteroidota</taxon>
        <taxon>Flavobacteriia</taxon>
        <taxon>Flavobacteriales</taxon>
        <taxon>Flavobacteriaceae</taxon>
        <taxon>Winogradskyella</taxon>
    </lineage>
</organism>
<name>A0A842IPQ1_9FLAO</name>
<dbReference type="AlphaFoldDB" id="A0A842IPQ1"/>